<evidence type="ECO:0000256" key="1">
    <source>
        <dbReference type="ARBA" id="ARBA00007613"/>
    </source>
</evidence>
<evidence type="ECO:0000313" key="3">
    <source>
        <dbReference type="EMBL" id="MEN7549690.1"/>
    </source>
</evidence>
<dbReference type="Proteomes" id="UP001403385">
    <property type="component" value="Unassembled WGS sequence"/>
</dbReference>
<keyword evidence="2" id="KW-1134">Transmembrane beta strand</keyword>
<sequence>MNKTIQHIFAIAAVWLFNQTALAQQADSGQWKWQLPKQQTSMTLGEDTLSATPAFGSHENQHWWEIFGYQQLNALTALAISENQNIKIAESKVGIAQEQVKVSKANLYPSVSLNPSFARQEFSANRPMPFDVAAQRVSLNTYSVPLDLRYEVDIWGKAQSNVKASKYHLEASNASQESITLFIASEVAGNYIQLITLDTENKILERTLTTRKENLEIVKTRYSAGLANEIDLQRAKTELSSVAVQLKHNQLRRTEIELALATLAGQNASTFTLEQTGIKYLPPHINPVASGALASNRPDLKVREFSIRAYEEQVKNAKKKLYPSLYLDGSLGLLSGSFDNLFESESRNWLAGVTLSIPLFEGGRRKSQFSISKYQVQAVQEEYKLQELMANEEVERALSNLLRLNEQLVAQQEFLQAAQKAAELSGQRYLKGLVTYLEVVDAERIVLEAERLSAQLLGQQLLSTIRLIVATGGEKGILEFGN</sequence>
<dbReference type="RefSeq" id="WP_346822469.1">
    <property type="nucleotide sequence ID" value="NZ_JBDKWZ010000010.1"/>
</dbReference>
<reference evidence="3 4" key="1">
    <citation type="submission" date="2024-04" db="EMBL/GenBank/DDBJ databases">
        <title>Novel genus in family Flammeovirgaceae.</title>
        <authorList>
            <person name="Nguyen T.H."/>
            <person name="Vuong T.Q."/>
            <person name="Le H."/>
            <person name="Kim S.-G."/>
        </authorList>
    </citation>
    <scope>NUCLEOTIDE SEQUENCE [LARGE SCALE GENOMIC DNA]</scope>
    <source>
        <strain evidence="3 4">JCM 23209</strain>
    </source>
</reference>
<name>A0AAW9SB26_9BACT</name>
<keyword evidence="2" id="KW-0812">Transmembrane</keyword>
<evidence type="ECO:0000256" key="2">
    <source>
        <dbReference type="RuleBase" id="RU362097"/>
    </source>
</evidence>
<dbReference type="InterPro" id="IPR010131">
    <property type="entry name" value="MdtP/NodT-like"/>
</dbReference>
<dbReference type="EMBL" id="JBDKWZ010000010">
    <property type="protein sequence ID" value="MEN7549690.1"/>
    <property type="molecule type" value="Genomic_DNA"/>
</dbReference>
<accession>A0AAW9SB26</accession>
<comment type="subcellular location">
    <subcellularLocation>
        <location evidence="2">Cell membrane</location>
        <topology evidence="2">Lipid-anchor</topology>
    </subcellularLocation>
</comment>
<dbReference type="SUPFAM" id="SSF56954">
    <property type="entry name" value="Outer membrane efflux proteins (OEP)"/>
    <property type="match status" value="1"/>
</dbReference>
<keyword evidence="2" id="KW-0472">Membrane</keyword>
<dbReference type="InterPro" id="IPR003423">
    <property type="entry name" value="OMP_efflux"/>
</dbReference>
<dbReference type="GO" id="GO:0005886">
    <property type="term" value="C:plasma membrane"/>
    <property type="evidence" value="ECO:0007669"/>
    <property type="project" value="UniProtKB-SubCell"/>
</dbReference>
<keyword evidence="2" id="KW-0449">Lipoprotein</keyword>
<protein>
    <submittedName>
        <fullName evidence="3">TolC family protein</fullName>
    </submittedName>
</protein>
<dbReference type="Gene3D" id="1.20.1600.10">
    <property type="entry name" value="Outer membrane efflux proteins (OEP)"/>
    <property type="match status" value="1"/>
</dbReference>
<keyword evidence="4" id="KW-1185">Reference proteome</keyword>
<feature type="chain" id="PRO_5043094970" evidence="2">
    <location>
        <begin position="24"/>
        <end position="482"/>
    </location>
</feature>
<proteinExistence type="inferred from homology"/>
<dbReference type="NCBIfam" id="TIGR01845">
    <property type="entry name" value="outer_NodT"/>
    <property type="match status" value="1"/>
</dbReference>
<dbReference type="AlphaFoldDB" id="A0AAW9SB26"/>
<dbReference type="PANTHER" id="PTHR30203">
    <property type="entry name" value="OUTER MEMBRANE CATION EFFLUX PROTEIN"/>
    <property type="match status" value="1"/>
</dbReference>
<keyword evidence="2" id="KW-0564">Palmitate</keyword>
<dbReference type="GO" id="GO:0015562">
    <property type="term" value="F:efflux transmembrane transporter activity"/>
    <property type="evidence" value="ECO:0007669"/>
    <property type="project" value="InterPro"/>
</dbReference>
<comment type="caution">
    <text evidence="3">The sequence shown here is derived from an EMBL/GenBank/DDBJ whole genome shotgun (WGS) entry which is preliminary data.</text>
</comment>
<gene>
    <name evidence="3" type="ORF">AAG747_17335</name>
</gene>
<keyword evidence="2" id="KW-0732">Signal</keyword>
<comment type="similarity">
    <text evidence="1 2">Belongs to the outer membrane factor (OMF) (TC 1.B.17) family.</text>
</comment>
<dbReference type="Pfam" id="PF02321">
    <property type="entry name" value="OEP"/>
    <property type="match status" value="2"/>
</dbReference>
<dbReference type="Gene3D" id="2.20.200.10">
    <property type="entry name" value="Outer membrane efflux proteins (OEP)"/>
    <property type="match status" value="1"/>
</dbReference>
<feature type="signal peptide" evidence="2">
    <location>
        <begin position="1"/>
        <end position="23"/>
    </location>
</feature>
<organism evidence="3 4">
    <name type="scientific">Rapidithrix thailandica</name>
    <dbReference type="NCBI Taxonomy" id="413964"/>
    <lineage>
        <taxon>Bacteria</taxon>
        <taxon>Pseudomonadati</taxon>
        <taxon>Bacteroidota</taxon>
        <taxon>Cytophagia</taxon>
        <taxon>Cytophagales</taxon>
        <taxon>Flammeovirgaceae</taxon>
        <taxon>Rapidithrix</taxon>
    </lineage>
</organism>
<evidence type="ECO:0000313" key="4">
    <source>
        <dbReference type="Proteomes" id="UP001403385"/>
    </source>
</evidence>
<dbReference type="PANTHER" id="PTHR30203:SF30">
    <property type="entry name" value="OUTER MEMBRANE PROTEIN-RELATED"/>
    <property type="match status" value="1"/>
</dbReference>